<gene>
    <name evidence="4" type="ORF">T190423A01A_30110</name>
</gene>
<protein>
    <submittedName>
        <fullName evidence="4">Alpha/beta hydrolase</fullName>
    </submittedName>
</protein>
<dbReference type="SUPFAM" id="SSF53474">
    <property type="entry name" value="alpha/beta-Hydrolases"/>
    <property type="match status" value="1"/>
</dbReference>
<comment type="similarity">
    <text evidence="1">Belongs to the esterase D family.</text>
</comment>
<comment type="caution">
    <text evidence="4">The sequence shown here is derived from an EMBL/GenBank/DDBJ whole genome shotgun (WGS) entry which is preliminary data.</text>
</comment>
<dbReference type="EMBL" id="CAXJIO010000012">
    <property type="protein sequence ID" value="CAL2102996.1"/>
    <property type="molecule type" value="Genomic_DNA"/>
</dbReference>
<dbReference type="GO" id="GO:0016787">
    <property type="term" value="F:hydrolase activity"/>
    <property type="evidence" value="ECO:0007669"/>
    <property type="project" value="UniProtKB-KW"/>
</dbReference>
<dbReference type="Proteomes" id="UP001497527">
    <property type="component" value="Unassembled WGS sequence"/>
</dbReference>
<dbReference type="Gene3D" id="3.40.50.1820">
    <property type="entry name" value="alpha/beta hydrolase"/>
    <property type="match status" value="1"/>
</dbReference>
<feature type="chain" id="PRO_5046137215" evidence="3">
    <location>
        <begin position="23"/>
        <end position="304"/>
    </location>
</feature>
<name>A0ABM9PC80_9FLAO</name>
<evidence type="ECO:0000313" key="5">
    <source>
        <dbReference type="Proteomes" id="UP001497527"/>
    </source>
</evidence>
<dbReference type="RefSeq" id="WP_348716904.1">
    <property type="nucleotide sequence ID" value="NZ_CAXJIO010000012.1"/>
</dbReference>
<sequence length="304" mass="34915">MTNFKLKIAVLVFLFLSLGLFAQITHQTPLGAKTISHKIYSKNKKEYVLNITFPRNYDAKKNYKSLYYLDAFWLKDLTLGSYTILELCDYVEDVVFVGISLNGSQEDWHKQRDLDFTPSPFRNLGLLQKLKNKHTENNIEISVKTGKGNQLNKNNTGGANVFVNILENDIIQYIEKKYPNLNKSRGLLGHSFGGLFGFYVLQNRPDLFQDLLLISGSLSWNSSELVNNAKFTKLKTSKNNIQLYHSYGTNEVKGIRIANDQIKELITSLQLENLKYKFDPIPNTNHHSVLSRAIYDGLLYLYKK</sequence>
<dbReference type="InterPro" id="IPR029058">
    <property type="entry name" value="AB_hydrolase_fold"/>
</dbReference>
<evidence type="ECO:0000313" key="4">
    <source>
        <dbReference type="EMBL" id="CAL2102996.1"/>
    </source>
</evidence>
<evidence type="ECO:0000256" key="1">
    <source>
        <dbReference type="ARBA" id="ARBA00005622"/>
    </source>
</evidence>
<keyword evidence="3" id="KW-0732">Signal</keyword>
<keyword evidence="2 4" id="KW-0378">Hydrolase</keyword>
<dbReference type="PANTHER" id="PTHR40841:SF2">
    <property type="entry name" value="SIDEROPHORE-DEGRADING ESTERASE (EUROFUNG)"/>
    <property type="match status" value="1"/>
</dbReference>
<dbReference type="InterPro" id="IPR000801">
    <property type="entry name" value="Esterase-like"/>
</dbReference>
<feature type="signal peptide" evidence="3">
    <location>
        <begin position="1"/>
        <end position="22"/>
    </location>
</feature>
<organism evidence="4 5">
    <name type="scientific">Tenacibaculum polynesiense</name>
    <dbReference type="NCBI Taxonomy" id="3137857"/>
    <lineage>
        <taxon>Bacteria</taxon>
        <taxon>Pseudomonadati</taxon>
        <taxon>Bacteroidota</taxon>
        <taxon>Flavobacteriia</taxon>
        <taxon>Flavobacteriales</taxon>
        <taxon>Flavobacteriaceae</taxon>
        <taxon>Tenacibaculum</taxon>
    </lineage>
</organism>
<accession>A0ABM9PC80</accession>
<reference evidence="4 5" key="1">
    <citation type="submission" date="2024-05" db="EMBL/GenBank/DDBJ databases">
        <authorList>
            <person name="Duchaud E."/>
        </authorList>
    </citation>
    <scope>NUCLEOTIDE SEQUENCE [LARGE SCALE GENOMIC DNA]</scope>
    <source>
        <strain evidence="4">Ena-SAMPLE-TAB-13-05-2024-13:56:06:370-140308</strain>
    </source>
</reference>
<dbReference type="Pfam" id="PF00756">
    <property type="entry name" value="Esterase"/>
    <property type="match status" value="1"/>
</dbReference>
<evidence type="ECO:0000256" key="3">
    <source>
        <dbReference type="SAM" id="SignalP"/>
    </source>
</evidence>
<dbReference type="InterPro" id="IPR052558">
    <property type="entry name" value="Siderophore_Hydrolase_D"/>
</dbReference>
<proteinExistence type="inferred from homology"/>
<keyword evidence="5" id="KW-1185">Reference proteome</keyword>
<evidence type="ECO:0000256" key="2">
    <source>
        <dbReference type="ARBA" id="ARBA00022801"/>
    </source>
</evidence>
<dbReference type="PANTHER" id="PTHR40841">
    <property type="entry name" value="SIDEROPHORE TRIACETYLFUSARININE C ESTERASE"/>
    <property type="match status" value="1"/>
</dbReference>